<accession>X1SFZ0</accession>
<evidence type="ECO:0000259" key="7">
    <source>
        <dbReference type="Pfam" id="PF00793"/>
    </source>
</evidence>
<comment type="subcellular location">
    <subcellularLocation>
        <location evidence="1">Cytoplasm</location>
    </subcellularLocation>
</comment>
<comment type="catalytic activity">
    <reaction evidence="6">
        <text>D-arabinose 5-phosphate + phosphoenolpyruvate + H2O = 3-deoxy-alpha-D-manno-2-octulosonate-8-phosphate + phosphate</text>
        <dbReference type="Rhea" id="RHEA:14053"/>
        <dbReference type="ChEBI" id="CHEBI:15377"/>
        <dbReference type="ChEBI" id="CHEBI:43474"/>
        <dbReference type="ChEBI" id="CHEBI:57693"/>
        <dbReference type="ChEBI" id="CHEBI:58702"/>
        <dbReference type="ChEBI" id="CHEBI:85985"/>
        <dbReference type="EC" id="2.5.1.55"/>
    </reaction>
</comment>
<dbReference type="EC" id="2.5.1.55" evidence="3"/>
<dbReference type="AlphaFoldDB" id="X1SFZ0"/>
<dbReference type="InterPro" id="IPR013785">
    <property type="entry name" value="Aldolase_TIM"/>
</dbReference>
<dbReference type="InterPro" id="IPR006218">
    <property type="entry name" value="DAHP1/KDSA"/>
</dbReference>
<dbReference type="GO" id="GO:0008676">
    <property type="term" value="F:3-deoxy-8-phosphooctulonate synthase activity"/>
    <property type="evidence" value="ECO:0007669"/>
    <property type="project" value="UniProtKB-EC"/>
</dbReference>
<evidence type="ECO:0000256" key="6">
    <source>
        <dbReference type="ARBA" id="ARBA00049112"/>
    </source>
</evidence>
<proteinExistence type="inferred from homology"/>
<dbReference type="GO" id="GO:0005737">
    <property type="term" value="C:cytoplasm"/>
    <property type="evidence" value="ECO:0007669"/>
    <property type="project" value="UniProtKB-SubCell"/>
</dbReference>
<feature type="non-terminal residue" evidence="8">
    <location>
        <position position="1"/>
    </location>
</feature>
<protein>
    <recommendedName>
        <fullName evidence="3">3-deoxy-8-phosphooctulonate synthase</fullName>
        <ecNumber evidence="3">2.5.1.55</ecNumber>
    </recommendedName>
</protein>
<dbReference type="InterPro" id="IPR006269">
    <property type="entry name" value="KDO8P_synthase"/>
</dbReference>
<dbReference type="NCBIfam" id="NF003543">
    <property type="entry name" value="PRK05198.1"/>
    <property type="match status" value="1"/>
</dbReference>
<dbReference type="Pfam" id="PF00793">
    <property type="entry name" value="DAHP_synth_1"/>
    <property type="match status" value="1"/>
</dbReference>
<organism evidence="8">
    <name type="scientific">marine sediment metagenome</name>
    <dbReference type="NCBI Taxonomy" id="412755"/>
    <lineage>
        <taxon>unclassified sequences</taxon>
        <taxon>metagenomes</taxon>
        <taxon>ecological metagenomes</taxon>
    </lineage>
</organism>
<evidence type="ECO:0000256" key="2">
    <source>
        <dbReference type="ARBA" id="ARBA00010499"/>
    </source>
</evidence>
<gene>
    <name evidence="8" type="ORF">S12H4_13846</name>
</gene>
<sequence>FVMAGPCVIESQVVCLDIADRLLDIGQRTGVGMIFKASFDKANRSSISSFRGPGMEKGLEILEKVRLKTALPVMTDVHEPAQAAQAGDVVDCLQVPAFLCRQTDLLCACARTRKPVNVKKGQFLSPGEMKNVVEKIRACDNEKIILTERGTFFGYNRLVNDMTSIETMKELGCPVVFDATHSTQQPGGLGNATAGRPQGVSELMVKFVP</sequence>
<dbReference type="EMBL" id="BARW01006588">
    <property type="protein sequence ID" value="GAI78036.1"/>
    <property type="molecule type" value="Genomic_DNA"/>
</dbReference>
<comment type="similarity">
    <text evidence="2">Belongs to the KdsA family.</text>
</comment>
<feature type="domain" description="DAHP synthetase I/KDSA" evidence="7">
    <location>
        <begin position="2"/>
        <end position="188"/>
    </location>
</feature>
<keyword evidence="5" id="KW-0808">Transferase</keyword>
<dbReference type="Gene3D" id="3.20.20.70">
    <property type="entry name" value="Aldolase class I"/>
    <property type="match status" value="1"/>
</dbReference>
<name>X1SFZ0_9ZZZZ</name>
<reference evidence="8" key="1">
    <citation type="journal article" date="2014" name="Front. Microbiol.">
        <title>High frequency of phylogenetically diverse reductive dehalogenase-homologous genes in deep subseafloor sedimentary metagenomes.</title>
        <authorList>
            <person name="Kawai M."/>
            <person name="Futagami T."/>
            <person name="Toyoda A."/>
            <person name="Takaki Y."/>
            <person name="Nishi S."/>
            <person name="Hori S."/>
            <person name="Arai W."/>
            <person name="Tsubouchi T."/>
            <person name="Morono Y."/>
            <person name="Uchiyama I."/>
            <person name="Ito T."/>
            <person name="Fujiyama A."/>
            <person name="Inagaki F."/>
            <person name="Takami H."/>
        </authorList>
    </citation>
    <scope>NUCLEOTIDE SEQUENCE</scope>
    <source>
        <strain evidence="8">Expedition CK06-06</strain>
    </source>
</reference>
<evidence type="ECO:0000256" key="1">
    <source>
        <dbReference type="ARBA" id="ARBA00004496"/>
    </source>
</evidence>
<evidence type="ECO:0000256" key="3">
    <source>
        <dbReference type="ARBA" id="ARBA00012693"/>
    </source>
</evidence>
<evidence type="ECO:0000256" key="4">
    <source>
        <dbReference type="ARBA" id="ARBA00022490"/>
    </source>
</evidence>
<comment type="caution">
    <text evidence="8">The sequence shown here is derived from an EMBL/GenBank/DDBJ whole genome shotgun (WGS) entry which is preliminary data.</text>
</comment>
<keyword evidence="4" id="KW-0963">Cytoplasm</keyword>
<dbReference type="PANTHER" id="PTHR21057">
    <property type="entry name" value="PHOSPHO-2-DEHYDRO-3-DEOXYHEPTONATE ALDOLASE"/>
    <property type="match status" value="1"/>
</dbReference>
<evidence type="ECO:0000313" key="8">
    <source>
        <dbReference type="EMBL" id="GAI78036.1"/>
    </source>
</evidence>
<evidence type="ECO:0000256" key="5">
    <source>
        <dbReference type="ARBA" id="ARBA00022679"/>
    </source>
</evidence>
<dbReference type="SUPFAM" id="SSF51569">
    <property type="entry name" value="Aldolase"/>
    <property type="match status" value="1"/>
</dbReference>